<dbReference type="PANTHER" id="PTHR42999:SF1">
    <property type="entry name" value="PENTAPEPTIDE REPEAT-CONTAINING PROTEIN"/>
    <property type="match status" value="1"/>
</dbReference>
<dbReference type="Proteomes" id="UP000294830">
    <property type="component" value="Unassembled WGS sequence"/>
</dbReference>
<dbReference type="EMBL" id="SLWB01000006">
    <property type="protein sequence ID" value="TCN68445.1"/>
    <property type="molecule type" value="Genomic_DNA"/>
</dbReference>
<accession>A0A4R2EJF6</accession>
<sequence length="187" mass="20811">MVYDDEIFSNVSFAEIGLDGVEYDSCRFENCDFSGVSFSGIELIDCHFVNCDFSLVKLDGTGLKNATFTGCKLIGVDFSVASNFLFAVSFADCMLDYSIFLKKNMKGTTFRNSSVKSAMFEECNLSNAILDSCNFANTLFVQNNLQQADFRTSTEYSFDLELNRVKGAKFAYPSALGLFSKYGIEIE</sequence>
<dbReference type="RefSeq" id="WP_131839034.1">
    <property type="nucleotide sequence ID" value="NZ_SLWB01000006.1"/>
</dbReference>
<dbReference type="SUPFAM" id="SSF141571">
    <property type="entry name" value="Pentapeptide repeat-like"/>
    <property type="match status" value="1"/>
</dbReference>
<dbReference type="Pfam" id="PF00805">
    <property type="entry name" value="Pentapeptide"/>
    <property type="match status" value="1"/>
</dbReference>
<name>A0A4R2EJF6_9BACT</name>
<dbReference type="InterPro" id="IPR001646">
    <property type="entry name" value="5peptide_repeat"/>
</dbReference>
<dbReference type="InterPro" id="IPR052949">
    <property type="entry name" value="PA_immunity-related"/>
</dbReference>
<evidence type="ECO:0000313" key="2">
    <source>
        <dbReference type="Proteomes" id="UP000294830"/>
    </source>
</evidence>
<reference evidence="1 2" key="1">
    <citation type="submission" date="2019-03" db="EMBL/GenBank/DDBJ databases">
        <title>Genomic Encyclopedia of Archaeal and Bacterial Type Strains, Phase II (KMG-II): from individual species to whole genera.</title>
        <authorList>
            <person name="Goeker M."/>
        </authorList>
    </citation>
    <scope>NUCLEOTIDE SEQUENCE [LARGE SCALE GENOMIC DNA]</scope>
    <source>
        <strain evidence="1 2">RL-C</strain>
    </source>
</reference>
<proteinExistence type="predicted"/>
<comment type="caution">
    <text evidence="1">The sequence shown here is derived from an EMBL/GenBank/DDBJ whole genome shotgun (WGS) entry which is preliminary data.</text>
</comment>
<protein>
    <submittedName>
        <fullName evidence="1">Uncharacterized protein YjbI with pentapeptide repeats</fullName>
    </submittedName>
</protein>
<gene>
    <name evidence="1" type="ORF">CLV25_10627</name>
</gene>
<keyword evidence="2" id="KW-1185">Reference proteome</keyword>
<evidence type="ECO:0000313" key="1">
    <source>
        <dbReference type="EMBL" id="TCN68445.1"/>
    </source>
</evidence>
<dbReference type="OrthoDB" id="67652at2"/>
<dbReference type="Gene3D" id="2.160.20.80">
    <property type="entry name" value="E3 ubiquitin-protein ligase SopA"/>
    <property type="match status" value="1"/>
</dbReference>
<dbReference type="Pfam" id="PF13599">
    <property type="entry name" value="Pentapeptide_4"/>
    <property type="match status" value="1"/>
</dbReference>
<dbReference type="AlphaFoldDB" id="A0A4R2EJF6"/>
<organism evidence="1 2">
    <name type="scientific">Acetobacteroides hydrogenigenes</name>
    <dbReference type="NCBI Taxonomy" id="979970"/>
    <lineage>
        <taxon>Bacteria</taxon>
        <taxon>Pseudomonadati</taxon>
        <taxon>Bacteroidota</taxon>
        <taxon>Bacteroidia</taxon>
        <taxon>Bacteroidales</taxon>
        <taxon>Rikenellaceae</taxon>
        <taxon>Acetobacteroides</taxon>
    </lineage>
</organism>
<dbReference type="PANTHER" id="PTHR42999">
    <property type="entry name" value="ANTIBIOTIC RESISTANCE PROTEIN MCBG"/>
    <property type="match status" value="1"/>
</dbReference>